<comment type="caution">
    <text evidence="3">The sequence shown here is derived from an EMBL/GenBank/DDBJ whole genome shotgun (WGS) entry which is preliminary data.</text>
</comment>
<feature type="transmembrane region" description="Helical" evidence="2">
    <location>
        <begin position="42"/>
        <end position="64"/>
    </location>
</feature>
<feature type="compositionally biased region" description="Polar residues" evidence="1">
    <location>
        <begin position="13"/>
        <end position="22"/>
    </location>
</feature>
<feature type="compositionally biased region" description="Basic residues" evidence="1">
    <location>
        <begin position="1"/>
        <end position="12"/>
    </location>
</feature>
<proteinExistence type="predicted"/>
<dbReference type="AlphaFoldDB" id="A0A951PSY7"/>
<dbReference type="InterPro" id="IPR021883">
    <property type="entry name" value="LPA1-like"/>
</dbReference>
<evidence type="ECO:0000313" key="3">
    <source>
        <dbReference type="EMBL" id="MBW4549352.1"/>
    </source>
</evidence>
<dbReference type="EMBL" id="JAHHIF010000093">
    <property type="protein sequence ID" value="MBW4549352.1"/>
    <property type="molecule type" value="Genomic_DNA"/>
</dbReference>
<protein>
    <submittedName>
        <fullName evidence="3">DUF3493 domain-containing protein</fullName>
    </submittedName>
</protein>
<reference evidence="3" key="1">
    <citation type="submission" date="2021-05" db="EMBL/GenBank/DDBJ databases">
        <authorList>
            <person name="Pietrasiak N."/>
            <person name="Ward R."/>
            <person name="Stajich J.E."/>
            <person name="Kurbessoian T."/>
        </authorList>
    </citation>
    <scope>NUCLEOTIDE SEQUENCE</scope>
    <source>
        <strain evidence="3">CPER-KK1</strain>
    </source>
</reference>
<sequence length="99" mass="10897">MANSTSKKRKANSKVNPGQLNPEQFARLKAETKAPYRGLRKFIYFTFASSGFIGAVVFLAQLAAGNEVATALPNLALQVGVVALMVWLFRLEQRGERKP</sequence>
<keyword evidence="2" id="KW-0812">Transmembrane</keyword>
<dbReference type="Proteomes" id="UP000753908">
    <property type="component" value="Unassembled WGS sequence"/>
</dbReference>
<organism evidence="3 4">
    <name type="scientific">Symplocastrum torsivum CPER-KK1</name>
    <dbReference type="NCBI Taxonomy" id="450513"/>
    <lineage>
        <taxon>Bacteria</taxon>
        <taxon>Bacillati</taxon>
        <taxon>Cyanobacteriota</taxon>
        <taxon>Cyanophyceae</taxon>
        <taxon>Oscillatoriophycideae</taxon>
        <taxon>Oscillatoriales</taxon>
        <taxon>Microcoleaceae</taxon>
        <taxon>Symplocastrum</taxon>
    </lineage>
</organism>
<evidence type="ECO:0000256" key="1">
    <source>
        <dbReference type="SAM" id="MobiDB-lite"/>
    </source>
</evidence>
<feature type="transmembrane region" description="Helical" evidence="2">
    <location>
        <begin position="70"/>
        <end position="89"/>
    </location>
</feature>
<accession>A0A951PSY7</accession>
<gene>
    <name evidence="3" type="ORF">KME25_33855</name>
</gene>
<evidence type="ECO:0000256" key="2">
    <source>
        <dbReference type="SAM" id="Phobius"/>
    </source>
</evidence>
<keyword evidence="2" id="KW-1133">Transmembrane helix</keyword>
<evidence type="ECO:0000313" key="4">
    <source>
        <dbReference type="Proteomes" id="UP000753908"/>
    </source>
</evidence>
<reference evidence="3" key="2">
    <citation type="journal article" date="2022" name="Microbiol. Resour. Announc.">
        <title>Metagenome Sequencing to Explore Phylogenomics of Terrestrial Cyanobacteria.</title>
        <authorList>
            <person name="Ward R.D."/>
            <person name="Stajich J.E."/>
            <person name="Johansen J.R."/>
            <person name="Huntemann M."/>
            <person name="Clum A."/>
            <person name="Foster B."/>
            <person name="Foster B."/>
            <person name="Roux S."/>
            <person name="Palaniappan K."/>
            <person name="Varghese N."/>
            <person name="Mukherjee S."/>
            <person name="Reddy T.B.K."/>
            <person name="Daum C."/>
            <person name="Copeland A."/>
            <person name="Chen I.A."/>
            <person name="Ivanova N.N."/>
            <person name="Kyrpides N.C."/>
            <person name="Shapiro N."/>
            <person name="Eloe-Fadrosh E.A."/>
            <person name="Pietrasiak N."/>
        </authorList>
    </citation>
    <scope>NUCLEOTIDE SEQUENCE</scope>
    <source>
        <strain evidence="3">CPER-KK1</strain>
    </source>
</reference>
<keyword evidence="2" id="KW-0472">Membrane</keyword>
<name>A0A951PSY7_9CYAN</name>
<feature type="region of interest" description="Disordered" evidence="1">
    <location>
        <begin position="1"/>
        <end position="24"/>
    </location>
</feature>
<dbReference type="Pfam" id="PF11998">
    <property type="entry name" value="DUF3493"/>
    <property type="match status" value="1"/>
</dbReference>